<dbReference type="RefSeq" id="WP_274797453.1">
    <property type="nucleotide sequence ID" value="NZ_CP113528.1"/>
</dbReference>
<evidence type="ECO:0000313" key="2">
    <source>
        <dbReference type="Proteomes" id="UP001219585"/>
    </source>
</evidence>
<dbReference type="InterPro" id="IPR025189">
    <property type="entry name" value="DUF4121"/>
</dbReference>
<sequence length="274" mass="31836">MNTINELKIFNESYDEQYGVNEMDLKKIESLVLHIEGSRDITTPQVGDIVQFTNSYGEYHAYAHIENVCKDQLYICEKPYVPFIEANQHTNKIKTSTSGGAWFFIPSNIRYVGTARKSFKTWGHNGPCANGAVQFTAEVSVWEYTKGEHKFTTKTHDKFLVHNREHDKETDYNYLISKGGQRHTAFKTKEEYQHWLKTFNGVEAAENNFNSIVVWTYKQVNTSIPLEEYLALRNANIDTVLWNGKHYECKRVVEGTTVTTYMPYMNDRIEINKI</sequence>
<proteinExistence type="predicted"/>
<accession>A0AAJ5RQ71</accession>
<evidence type="ECO:0000313" key="1">
    <source>
        <dbReference type="EMBL" id="WDV09233.1"/>
    </source>
</evidence>
<keyword evidence="1" id="KW-0614">Plasmid</keyword>
<dbReference type="KEGG" id="liu:OU989_23380"/>
<dbReference type="AlphaFoldDB" id="A0AAJ5RQ71"/>
<name>A0AAJ5RQ71_9BACI</name>
<gene>
    <name evidence="1" type="ORF">OU989_23380</name>
</gene>
<reference evidence="1" key="1">
    <citation type="submission" date="2022-11" db="EMBL/GenBank/DDBJ databases">
        <title>Lysinibacillus irui.</title>
        <authorList>
            <person name="Akintayo S.O."/>
        </authorList>
    </citation>
    <scope>NUCLEOTIDE SEQUENCE</scope>
    <source>
        <strain evidence="1">IRB4-01</strain>
        <plasmid evidence="1">unnamed</plasmid>
    </source>
</reference>
<organism evidence="1 2">
    <name type="scientific">Lysinibacillus irui</name>
    <dbReference type="NCBI Taxonomy" id="2998077"/>
    <lineage>
        <taxon>Bacteria</taxon>
        <taxon>Bacillati</taxon>
        <taxon>Bacillota</taxon>
        <taxon>Bacilli</taxon>
        <taxon>Bacillales</taxon>
        <taxon>Bacillaceae</taxon>
        <taxon>Lysinibacillus</taxon>
    </lineage>
</organism>
<dbReference type="Proteomes" id="UP001219585">
    <property type="component" value="Plasmid unnamed"/>
</dbReference>
<protein>
    <submittedName>
        <fullName evidence="1">DUF4121 family protein</fullName>
    </submittedName>
</protein>
<dbReference type="Pfam" id="PF13497">
    <property type="entry name" value="DUF4121"/>
    <property type="match status" value="1"/>
</dbReference>
<dbReference type="EMBL" id="CP113528">
    <property type="protein sequence ID" value="WDV09233.1"/>
    <property type="molecule type" value="Genomic_DNA"/>
</dbReference>
<geneLocation type="plasmid" evidence="1 2">
    <name>unnamed</name>
</geneLocation>